<keyword evidence="7" id="KW-0862">Zinc</keyword>
<feature type="binding site" evidence="7">
    <location>
        <position position="38"/>
    </location>
    <ligand>
        <name>Zn(2+)</name>
        <dbReference type="ChEBI" id="CHEBI:29105"/>
    </ligand>
</feature>
<keyword evidence="3 7" id="KW-0694">RNA-binding</keyword>
<dbReference type="NCBIfam" id="NF000612">
    <property type="entry name" value="PRK00019.1"/>
    <property type="match status" value="1"/>
</dbReference>
<evidence type="ECO:0000256" key="5">
    <source>
        <dbReference type="ARBA" id="ARBA00023274"/>
    </source>
</evidence>
<dbReference type="GO" id="GO:0005840">
    <property type="term" value="C:ribosome"/>
    <property type="evidence" value="ECO:0007669"/>
    <property type="project" value="UniProtKB-KW"/>
</dbReference>
<comment type="subunit">
    <text evidence="7">Part of the 50S ribosomal subunit.</text>
</comment>
<comment type="cofactor">
    <cofactor evidence="7">
        <name>Zn(2+)</name>
        <dbReference type="ChEBI" id="CHEBI:29105"/>
    </cofactor>
    <text evidence="7">Binds 1 zinc ion per subunit.</text>
</comment>
<evidence type="ECO:0000256" key="7">
    <source>
        <dbReference type="HAMAP-Rule" id="MF_00501"/>
    </source>
</evidence>
<dbReference type="STRING" id="1802619.A2797_00060"/>
<organism evidence="9 10">
    <name type="scientific">candidate division WWE3 bacterium RIFCSPHIGHO2_01_FULL_48_15</name>
    <dbReference type="NCBI Taxonomy" id="1802619"/>
    <lineage>
        <taxon>Bacteria</taxon>
        <taxon>Katanobacteria</taxon>
    </lineage>
</organism>
<dbReference type="HAMAP" id="MF_00501">
    <property type="entry name" value="Ribosomal_bL31_1"/>
    <property type="match status" value="1"/>
</dbReference>
<proteinExistence type="inferred from homology"/>
<dbReference type="PRINTS" id="PR01249">
    <property type="entry name" value="RIBOSOMALL31"/>
</dbReference>
<dbReference type="GO" id="GO:0006412">
    <property type="term" value="P:translation"/>
    <property type="evidence" value="ECO:0007669"/>
    <property type="project" value="UniProtKB-UniRule"/>
</dbReference>
<accession>A0A1F4VAJ5</accession>
<dbReference type="EMBL" id="MEVC01000023">
    <property type="protein sequence ID" value="OGC54169.1"/>
    <property type="molecule type" value="Genomic_DNA"/>
</dbReference>
<dbReference type="SUPFAM" id="SSF143800">
    <property type="entry name" value="L28p-like"/>
    <property type="match status" value="1"/>
</dbReference>
<feature type="binding site" evidence="7">
    <location>
        <position position="20"/>
    </location>
    <ligand>
        <name>Zn(2+)</name>
        <dbReference type="ChEBI" id="CHEBI:29105"/>
    </ligand>
</feature>
<dbReference type="PANTHER" id="PTHR33280">
    <property type="entry name" value="50S RIBOSOMAL PROTEIN L31, CHLOROPLASTIC"/>
    <property type="match status" value="1"/>
</dbReference>
<keyword evidence="5 7" id="KW-0687">Ribonucleoprotein</keyword>
<feature type="binding site" evidence="7">
    <location>
        <position position="41"/>
    </location>
    <ligand>
        <name>Zn(2+)</name>
        <dbReference type="ChEBI" id="CHEBI:29105"/>
    </ligand>
</feature>
<feature type="compositionally biased region" description="Basic and acidic residues" evidence="8">
    <location>
        <begin position="79"/>
        <end position="89"/>
    </location>
</feature>
<dbReference type="GO" id="GO:0003735">
    <property type="term" value="F:structural constituent of ribosome"/>
    <property type="evidence" value="ECO:0007669"/>
    <property type="project" value="InterPro"/>
</dbReference>
<dbReference type="GO" id="GO:1990904">
    <property type="term" value="C:ribonucleoprotein complex"/>
    <property type="evidence" value="ECO:0007669"/>
    <property type="project" value="UniProtKB-KW"/>
</dbReference>
<dbReference type="Pfam" id="PF01197">
    <property type="entry name" value="Ribosomal_L31"/>
    <property type="match status" value="1"/>
</dbReference>
<comment type="similarity">
    <text evidence="1 7">Belongs to the bacterial ribosomal protein bL31 family. Type A subfamily.</text>
</comment>
<evidence type="ECO:0000256" key="8">
    <source>
        <dbReference type="SAM" id="MobiDB-lite"/>
    </source>
</evidence>
<dbReference type="GO" id="GO:0019843">
    <property type="term" value="F:rRNA binding"/>
    <property type="evidence" value="ECO:0007669"/>
    <property type="project" value="UniProtKB-KW"/>
</dbReference>
<keyword evidence="7" id="KW-0479">Metal-binding</keyword>
<keyword evidence="2 7" id="KW-0699">rRNA-binding</keyword>
<dbReference type="Proteomes" id="UP000179005">
    <property type="component" value="Unassembled WGS sequence"/>
</dbReference>
<evidence type="ECO:0000256" key="1">
    <source>
        <dbReference type="ARBA" id="ARBA00009296"/>
    </source>
</evidence>
<dbReference type="Gene3D" id="4.10.830.30">
    <property type="entry name" value="Ribosomal protein L31"/>
    <property type="match status" value="1"/>
</dbReference>
<dbReference type="NCBIfam" id="TIGR00105">
    <property type="entry name" value="L31"/>
    <property type="match status" value="1"/>
</dbReference>
<gene>
    <name evidence="7" type="primary">rpmE</name>
    <name evidence="9" type="ORF">A2797_00060</name>
</gene>
<protein>
    <recommendedName>
        <fullName evidence="6 7">Large ribosomal subunit protein bL31</fullName>
    </recommendedName>
</protein>
<dbReference type="InterPro" id="IPR027491">
    <property type="entry name" value="Ribosomal_bL31_A"/>
</dbReference>
<dbReference type="AlphaFoldDB" id="A0A1F4VAJ5"/>
<evidence type="ECO:0000313" key="9">
    <source>
        <dbReference type="EMBL" id="OGC54169.1"/>
    </source>
</evidence>
<dbReference type="InterPro" id="IPR002150">
    <property type="entry name" value="Ribosomal_bL31"/>
</dbReference>
<dbReference type="InterPro" id="IPR034704">
    <property type="entry name" value="Ribosomal_bL28/bL31-like_sf"/>
</dbReference>
<evidence type="ECO:0000256" key="4">
    <source>
        <dbReference type="ARBA" id="ARBA00022980"/>
    </source>
</evidence>
<evidence type="ECO:0000256" key="3">
    <source>
        <dbReference type="ARBA" id="ARBA00022884"/>
    </source>
</evidence>
<comment type="caution">
    <text evidence="9">The sequence shown here is derived from an EMBL/GenBank/DDBJ whole genome shotgun (WGS) entry which is preliminary data.</text>
</comment>
<keyword evidence="4 7" id="KW-0689">Ribosomal protein</keyword>
<dbReference type="PANTHER" id="PTHR33280:SF1">
    <property type="entry name" value="LARGE RIBOSOMAL SUBUNIT PROTEIN BL31C"/>
    <property type="match status" value="1"/>
</dbReference>
<feature type="region of interest" description="Disordered" evidence="8">
    <location>
        <begin position="76"/>
        <end position="100"/>
    </location>
</feature>
<comment type="function">
    <text evidence="7">Binds the 23S rRNA.</text>
</comment>
<dbReference type="GO" id="GO:0046872">
    <property type="term" value="F:metal ion binding"/>
    <property type="evidence" value="ECO:0007669"/>
    <property type="project" value="UniProtKB-KW"/>
</dbReference>
<sequence>MPKDNLHPTYFTEAKVTCACGNAFTTGSTVAELRVEVCSNCHPFYTGKETLLDTEGRAEKFEKKRVAGETGRKVLAAKKAKETPQEQKKPLTLKELLEQG</sequence>
<dbReference type="PROSITE" id="PS01143">
    <property type="entry name" value="RIBOSOMAL_L31"/>
    <property type="match status" value="1"/>
</dbReference>
<evidence type="ECO:0000256" key="6">
    <source>
        <dbReference type="ARBA" id="ARBA00035687"/>
    </source>
</evidence>
<reference evidence="9 10" key="1">
    <citation type="journal article" date="2016" name="Nat. Commun.">
        <title>Thousands of microbial genomes shed light on interconnected biogeochemical processes in an aquifer system.</title>
        <authorList>
            <person name="Anantharaman K."/>
            <person name="Brown C.T."/>
            <person name="Hug L.A."/>
            <person name="Sharon I."/>
            <person name="Castelle C.J."/>
            <person name="Probst A.J."/>
            <person name="Thomas B.C."/>
            <person name="Singh A."/>
            <person name="Wilkins M.J."/>
            <person name="Karaoz U."/>
            <person name="Brodie E.L."/>
            <person name="Williams K.H."/>
            <person name="Hubbard S.S."/>
            <person name="Banfield J.F."/>
        </authorList>
    </citation>
    <scope>NUCLEOTIDE SEQUENCE [LARGE SCALE GENOMIC DNA]</scope>
</reference>
<name>A0A1F4VAJ5_UNCKA</name>
<dbReference type="InterPro" id="IPR042105">
    <property type="entry name" value="Ribosomal_bL31_sf"/>
</dbReference>
<evidence type="ECO:0000256" key="2">
    <source>
        <dbReference type="ARBA" id="ARBA00022730"/>
    </source>
</evidence>
<feature type="binding site" evidence="7">
    <location>
        <position position="18"/>
    </location>
    <ligand>
        <name>Zn(2+)</name>
        <dbReference type="ChEBI" id="CHEBI:29105"/>
    </ligand>
</feature>
<evidence type="ECO:0000313" key="10">
    <source>
        <dbReference type="Proteomes" id="UP000179005"/>
    </source>
</evidence>